<reference evidence="3" key="2">
    <citation type="submission" date="2016-03" db="EMBL/GenBank/DDBJ databases">
        <authorList>
            <person name="Ploux O."/>
        </authorList>
    </citation>
    <scope>NUCLEOTIDE SEQUENCE [LARGE SCALE GENOMIC DNA]</scope>
    <source>
        <strain evidence="3">PP9</strain>
    </source>
</reference>
<dbReference type="Pfam" id="PF01381">
    <property type="entry name" value="HTH_3"/>
    <property type="match status" value="1"/>
</dbReference>
<dbReference type="SMART" id="SM00530">
    <property type="entry name" value="HTH_XRE"/>
    <property type="match status" value="1"/>
</dbReference>
<dbReference type="InterPro" id="IPR011990">
    <property type="entry name" value="TPR-like_helical_dom_sf"/>
</dbReference>
<dbReference type="KEGG" id="rst:ATY39_15795"/>
<accession>A0A143HHI4</accession>
<dbReference type="InterPro" id="IPR010982">
    <property type="entry name" value="Lambda_DNA-bd_dom_sf"/>
</dbReference>
<dbReference type="NCBIfam" id="TIGR01716">
    <property type="entry name" value="RGG_Cterm"/>
    <property type="match status" value="1"/>
</dbReference>
<dbReference type="Pfam" id="PF21259">
    <property type="entry name" value="Rgg_C"/>
    <property type="match status" value="1"/>
</dbReference>
<proteinExistence type="predicted"/>
<feature type="domain" description="HTH cro/C1-type" evidence="1">
    <location>
        <begin position="8"/>
        <end position="61"/>
    </location>
</feature>
<dbReference type="GO" id="GO:0003677">
    <property type="term" value="F:DNA binding"/>
    <property type="evidence" value="ECO:0007669"/>
    <property type="project" value="InterPro"/>
</dbReference>
<dbReference type="InterPro" id="IPR053163">
    <property type="entry name" value="HTH-type_regulator_Rgg"/>
</dbReference>
<organism evidence="2 3">
    <name type="scientific">Rummeliibacillus stabekisii</name>
    <dbReference type="NCBI Taxonomy" id="241244"/>
    <lineage>
        <taxon>Bacteria</taxon>
        <taxon>Bacillati</taxon>
        <taxon>Bacillota</taxon>
        <taxon>Bacilli</taxon>
        <taxon>Bacillales</taxon>
        <taxon>Caryophanaceae</taxon>
        <taxon>Rummeliibacillus</taxon>
    </lineage>
</organism>
<dbReference type="RefSeq" id="WP_066791409.1">
    <property type="nucleotide sequence ID" value="NZ_CP014806.1"/>
</dbReference>
<protein>
    <recommendedName>
        <fullName evidence="1">HTH cro/C1-type domain-containing protein</fullName>
    </recommendedName>
</protein>
<dbReference type="AlphaFoldDB" id="A0A143HHI4"/>
<dbReference type="Gene3D" id="1.25.40.10">
    <property type="entry name" value="Tetratricopeptide repeat domain"/>
    <property type="match status" value="1"/>
</dbReference>
<dbReference type="OrthoDB" id="34624at2"/>
<evidence type="ECO:0000313" key="2">
    <source>
        <dbReference type="EMBL" id="AMX00732.1"/>
    </source>
</evidence>
<dbReference type="InterPro" id="IPR001387">
    <property type="entry name" value="Cro/C1-type_HTH"/>
</dbReference>
<dbReference type="EMBL" id="CP014806">
    <property type="protein sequence ID" value="AMX00732.1"/>
    <property type="molecule type" value="Genomic_DNA"/>
</dbReference>
<gene>
    <name evidence="2" type="ORF">ATY39_15795</name>
</gene>
<reference evidence="2 3" key="1">
    <citation type="journal article" date="2016" name="Genome Announc.">
        <title>Whole-Genome Sequence of Rummeliibacillus stabekisii Strain PP9 Isolated from Antarctic Soil.</title>
        <authorList>
            <person name="da Mota F.F."/>
            <person name="Vollu R.E."/>
            <person name="Jurelevicius D."/>
            <person name="Seldin L."/>
        </authorList>
    </citation>
    <scope>NUCLEOTIDE SEQUENCE [LARGE SCALE GENOMIC DNA]</scope>
    <source>
        <strain evidence="2 3">PP9</strain>
    </source>
</reference>
<evidence type="ECO:0000313" key="3">
    <source>
        <dbReference type="Proteomes" id="UP000076021"/>
    </source>
</evidence>
<dbReference type="PROSITE" id="PS50943">
    <property type="entry name" value="HTH_CROC1"/>
    <property type="match status" value="1"/>
</dbReference>
<dbReference type="Proteomes" id="UP000076021">
    <property type="component" value="Chromosome"/>
</dbReference>
<sequence length="288" mass="33798">MNYLGYVFRDIRLSKNYSLKEVSKGIISVSFLSKFERGNSDISLSKFSLLLDRLNLTLEEFMFISNDYKPTHLENILNNIKRAYENNELTLLLKIEEEEYGKWLKYNITSYLYNSIMIKALAHNLDSTVIFQKDDLINISDYLFSVDNWGFYEIMLFGNTMHILNKDLVITLSKELTQKTEVYKNIKKFNEEVIKVLLNTIVFCVEANKWKETQQFIQYVEKISEGTDFYFEKTKLMFLKGIYNIATGNQTIGTEMAQNAIQTMRFLGDINLANNHELYLEEKLAVIK</sequence>
<evidence type="ECO:0000259" key="1">
    <source>
        <dbReference type="PROSITE" id="PS50943"/>
    </source>
</evidence>
<dbReference type="STRING" id="241244.ATY39_15795"/>
<dbReference type="InterPro" id="IPR010057">
    <property type="entry name" value="Transcription_activator_Rgg_C"/>
</dbReference>
<dbReference type="CDD" id="cd00093">
    <property type="entry name" value="HTH_XRE"/>
    <property type="match status" value="1"/>
</dbReference>
<dbReference type="PANTHER" id="PTHR37038:SF12">
    <property type="entry name" value="TRANSCRIPTIONAL REGULATOR"/>
    <property type="match status" value="1"/>
</dbReference>
<name>A0A143HHI4_9BACL</name>
<dbReference type="PANTHER" id="PTHR37038">
    <property type="entry name" value="TRANSCRIPTIONAL REGULATOR-RELATED"/>
    <property type="match status" value="1"/>
</dbReference>
<dbReference type="SUPFAM" id="SSF47413">
    <property type="entry name" value="lambda repressor-like DNA-binding domains"/>
    <property type="match status" value="1"/>
</dbReference>
<keyword evidence="3" id="KW-1185">Reference proteome</keyword>